<proteinExistence type="predicted"/>
<accession>A0AAD9NCK4</accession>
<dbReference type="GO" id="GO:0005739">
    <property type="term" value="C:mitochondrion"/>
    <property type="evidence" value="ECO:0007669"/>
    <property type="project" value="TreeGrafter"/>
</dbReference>
<organism evidence="1 2">
    <name type="scientific">Paralvinella palmiformis</name>
    <dbReference type="NCBI Taxonomy" id="53620"/>
    <lineage>
        <taxon>Eukaryota</taxon>
        <taxon>Metazoa</taxon>
        <taxon>Spiralia</taxon>
        <taxon>Lophotrochozoa</taxon>
        <taxon>Annelida</taxon>
        <taxon>Polychaeta</taxon>
        <taxon>Sedentaria</taxon>
        <taxon>Canalipalpata</taxon>
        <taxon>Terebellida</taxon>
        <taxon>Terebelliformia</taxon>
        <taxon>Alvinellidae</taxon>
        <taxon>Paralvinella</taxon>
    </lineage>
</organism>
<dbReference type="PANTHER" id="PTHR31340:SF3">
    <property type="entry name" value="MITOCHONDRIAL GENOME MAINTENANCE EXONUCLEASE 1"/>
    <property type="match status" value="1"/>
</dbReference>
<dbReference type="GO" id="GO:0006264">
    <property type="term" value="P:mitochondrial DNA replication"/>
    <property type="evidence" value="ECO:0007669"/>
    <property type="project" value="TreeGrafter"/>
</dbReference>
<evidence type="ECO:0000313" key="1">
    <source>
        <dbReference type="EMBL" id="KAK2165025.1"/>
    </source>
</evidence>
<dbReference type="PANTHER" id="PTHR31340">
    <property type="entry name" value="MITOCHONDRIAL GENOME MAINTENANCE EXONUCLEASE 1"/>
    <property type="match status" value="1"/>
</dbReference>
<dbReference type="Proteomes" id="UP001208570">
    <property type="component" value="Unassembled WGS sequence"/>
</dbReference>
<comment type="caution">
    <text evidence="1">The sequence shown here is derived from an EMBL/GenBank/DDBJ whole genome shotgun (WGS) entry which is preliminary data.</text>
</comment>
<protein>
    <submittedName>
        <fullName evidence="1">Uncharacterized protein</fullName>
    </submittedName>
</protein>
<dbReference type="AlphaFoldDB" id="A0AAD9NCK4"/>
<name>A0AAD9NCK4_9ANNE</name>
<sequence>MGGDSYGSVGRSLHCRMQGRGNDSHSLHVDNAMIVVCYEDGQPAHSHQMTRSMCIDYWTKWLQRLHAFWMNKFSLKPEARK</sequence>
<evidence type="ECO:0000313" key="2">
    <source>
        <dbReference type="Proteomes" id="UP001208570"/>
    </source>
</evidence>
<keyword evidence="2" id="KW-1185">Reference proteome</keyword>
<dbReference type="GO" id="GO:0008297">
    <property type="term" value="F:single-stranded DNA exodeoxyribonuclease activity"/>
    <property type="evidence" value="ECO:0007669"/>
    <property type="project" value="TreeGrafter"/>
</dbReference>
<gene>
    <name evidence="1" type="ORF">LSH36_56g07017</name>
</gene>
<dbReference type="EMBL" id="JAODUP010000056">
    <property type="protein sequence ID" value="KAK2165025.1"/>
    <property type="molecule type" value="Genomic_DNA"/>
</dbReference>
<reference evidence="1" key="1">
    <citation type="journal article" date="2023" name="Mol. Biol. Evol.">
        <title>Third-Generation Sequencing Reveals the Adaptive Role of the Epigenome in Three Deep-Sea Polychaetes.</title>
        <authorList>
            <person name="Perez M."/>
            <person name="Aroh O."/>
            <person name="Sun Y."/>
            <person name="Lan Y."/>
            <person name="Juniper S.K."/>
            <person name="Young C.R."/>
            <person name="Angers B."/>
            <person name="Qian P.Y."/>
        </authorList>
    </citation>
    <scope>NUCLEOTIDE SEQUENCE</scope>
    <source>
        <strain evidence="1">P08H-3</strain>
    </source>
</reference>